<proteinExistence type="inferred from homology"/>
<dbReference type="GO" id="GO:0008270">
    <property type="term" value="F:zinc ion binding"/>
    <property type="evidence" value="ECO:0007669"/>
    <property type="project" value="UniProtKB-UniRule"/>
</dbReference>
<dbReference type="Gene3D" id="3.40.50.620">
    <property type="entry name" value="HUPs"/>
    <property type="match status" value="1"/>
</dbReference>
<keyword evidence="10 13" id="KW-0648">Protein biosynthesis</keyword>
<dbReference type="Gene3D" id="1.20.120.1910">
    <property type="entry name" value="Cysteine-tRNA ligase, C-terminal anti-codon recognition domain"/>
    <property type="match status" value="1"/>
</dbReference>
<comment type="cofactor">
    <cofactor evidence="13">
        <name>Zn(2+)</name>
        <dbReference type="ChEBI" id="CHEBI:29105"/>
    </cofactor>
    <text evidence="13">Binds 1 zinc ion per subunit.</text>
</comment>
<dbReference type="Pfam" id="PF09190">
    <property type="entry name" value="DALR_2"/>
    <property type="match status" value="1"/>
</dbReference>
<dbReference type="InterPro" id="IPR014729">
    <property type="entry name" value="Rossmann-like_a/b/a_fold"/>
</dbReference>
<feature type="binding site" evidence="13">
    <location>
        <position position="274"/>
    </location>
    <ligand>
        <name>ATP</name>
        <dbReference type="ChEBI" id="CHEBI:30616"/>
    </ligand>
</feature>
<evidence type="ECO:0000256" key="1">
    <source>
        <dbReference type="ARBA" id="ARBA00004496"/>
    </source>
</evidence>
<evidence type="ECO:0000259" key="14">
    <source>
        <dbReference type="SMART" id="SM00840"/>
    </source>
</evidence>
<dbReference type="Proteomes" id="UP000177947">
    <property type="component" value="Unassembled WGS sequence"/>
</dbReference>
<name>A0A1F5C8G6_9BACT</name>
<comment type="similarity">
    <text evidence="2 13">Belongs to the class-I aminoacyl-tRNA synthetase family.</text>
</comment>
<feature type="binding site" evidence="13">
    <location>
        <position position="214"/>
    </location>
    <ligand>
        <name>Zn(2+)</name>
        <dbReference type="ChEBI" id="CHEBI:29105"/>
    </ligand>
</feature>
<dbReference type="InterPro" id="IPR032678">
    <property type="entry name" value="tRNA-synt_1_cat_dom"/>
</dbReference>
<evidence type="ECO:0000256" key="5">
    <source>
        <dbReference type="ARBA" id="ARBA00022598"/>
    </source>
</evidence>
<feature type="binding site" evidence="13">
    <location>
        <position position="239"/>
    </location>
    <ligand>
        <name>Zn(2+)</name>
        <dbReference type="ChEBI" id="CHEBI:29105"/>
    </ligand>
</feature>
<dbReference type="GO" id="GO:0006423">
    <property type="term" value="P:cysteinyl-tRNA aminoacylation"/>
    <property type="evidence" value="ECO:0007669"/>
    <property type="project" value="UniProtKB-UniRule"/>
</dbReference>
<keyword evidence="5 13" id="KW-0436">Ligase</keyword>
<keyword evidence="8 13" id="KW-0862">Zinc</keyword>
<keyword evidence="4 13" id="KW-0963">Cytoplasm</keyword>
<evidence type="ECO:0000313" key="15">
    <source>
        <dbReference type="EMBL" id="OGD39158.1"/>
    </source>
</evidence>
<evidence type="ECO:0000256" key="6">
    <source>
        <dbReference type="ARBA" id="ARBA00022723"/>
    </source>
</evidence>
<accession>A0A1F5C8G6</accession>
<evidence type="ECO:0000256" key="7">
    <source>
        <dbReference type="ARBA" id="ARBA00022741"/>
    </source>
</evidence>
<sequence length="475" mass="55164">MLKFYNTLTRKKQLFKPIKDRKVLMYSCGPTAYNYVHIGNLRAYIFVDILKRYLQYSGYSVKHVMNITDVDDKTIRDSRKAGKSLKEFTKFYEKEFVSDLSSMNIEMPDVMPRATDYIFEMVKIIKRLETKGLAYRSDGSIYFKISKSKNYGQLAGLEKRTLRENASGRLSIDDEYKKEDINDFVLWKEWRPEDGDVYWDTEIGRGRPGWHIECSAMSIKNLGETFVIHCGGEDLIFPHHTNEIAQSEGVTGKKFVNYWLHNAHLLVDGQKMSKSLGNFYTLKDVIKKGYNPLFLKIILIKTHYRHILDFNFNNFIEVKSIAEKLINFLFNLDLIENNGKNKVDIDKLIGNCEKEFRKAMDDDLNISEALAKIFNFINEVNKSIDSINFQQAGKIRKFILKIDGFLGFIEKIYDNYLIKLGNKIKDTGVGELLKKREEARGSGDYRESDILRDKIQSLGFLLEDTKSGSVLKLKE</sequence>
<keyword evidence="6 13" id="KW-0479">Metal-binding</keyword>
<evidence type="ECO:0000256" key="12">
    <source>
        <dbReference type="ARBA" id="ARBA00047398"/>
    </source>
</evidence>
<feature type="binding site" evidence="13">
    <location>
        <position position="243"/>
    </location>
    <ligand>
        <name>Zn(2+)</name>
        <dbReference type="ChEBI" id="CHEBI:29105"/>
    </ligand>
</feature>
<evidence type="ECO:0000256" key="2">
    <source>
        <dbReference type="ARBA" id="ARBA00005594"/>
    </source>
</evidence>
<dbReference type="PANTHER" id="PTHR10890:SF3">
    <property type="entry name" value="CYSTEINE--TRNA LIGASE, CYTOPLASMIC"/>
    <property type="match status" value="1"/>
</dbReference>
<protein>
    <recommendedName>
        <fullName evidence="13">Cysteine--tRNA ligase</fullName>
        <ecNumber evidence="13">6.1.1.16</ecNumber>
    </recommendedName>
    <alternativeName>
        <fullName evidence="13">Cysteinyl-tRNA synthetase</fullName>
        <shortName evidence="13">CysRS</shortName>
    </alternativeName>
</protein>
<dbReference type="HAMAP" id="MF_00041">
    <property type="entry name" value="Cys_tRNA_synth"/>
    <property type="match status" value="1"/>
</dbReference>
<dbReference type="GO" id="GO:0004817">
    <property type="term" value="F:cysteine-tRNA ligase activity"/>
    <property type="evidence" value="ECO:0007669"/>
    <property type="project" value="UniProtKB-UniRule"/>
</dbReference>
<dbReference type="InterPro" id="IPR024909">
    <property type="entry name" value="Cys-tRNA/MSH_ligase"/>
</dbReference>
<keyword evidence="11 13" id="KW-0030">Aminoacyl-tRNA synthetase</keyword>
<evidence type="ECO:0000256" key="13">
    <source>
        <dbReference type="HAMAP-Rule" id="MF_00041"/>
    </source>
</evidence>
<feature type="domain" description="Cysteinyl-tRNA synthetase class Ia DALR" evidence="14">
    <location>
        <begin position="355"/>
        <end position="417"/>
    </location>
</feature>
<dbReference type="AlphaFoldDB" id="A0A1F5C8G6"/>
<dbReference type="GO" id="GO:0005829">
    <property type="term" value="C:cytosol"/>
    <property type="evidence" value="ECO:0007669"/>
    <property type="project" value="TreeGrafter"/>
</dbReference>
<evidence type="ECO:0000256" key="4">
    <source>
        <dbReference type="ARBA" id="ARBA00022490"/>
    </source>
</evidence>
<comment type="subcellular location">
    <subcellularLocation>
        <location evidence="1 13">Cytoplasm</location>
    </subcellularLocation>
</comment>
<dbReference type="InterPro" id="IPR015273">
    <property type="entry name" value="Cys-tRNA-synt_Ia_DALR"/>
</dbReference>
<dbReference type="InterPro" id="IPR015803">
    <property type="entry name" value="Cys-tRNA-ligase"/>
</dbReference>
<dbReference type="GO" id="GO:0005524">
    <property type="term" value="F:ATP binding"/>
    <property type="evidence" value="ECO:0007669"/>
    <property type="project" value="UniProtKB-UniRule"/>
</dbReference>
<dbReference type="PANTHER" id="PTHR10890">
    <property type="entry name" value="CYSTEINYL-TRNA SYNTHETASE"/>
    <property type="match status" value="1"/>
</dbReference>
<dbReference type="Pfam" id="PF01406">
    <property type="entry name" value="tRNA-synt_1e"/>
    <property type="match status" value="1"/>
</dbReference>
<evidence type="ECO:0000313" key="16">
    <source>
        <dbReference type="Proteomes" id="UP000177947"/>
    </source>
</evidence>
<evidence type="ECO:0000256" key="11">
    <source>
        <dbReference type="ARBA" id="ARBA00023146"/>
    </source>
</evidence>
<dbReference type="NCBIfam" id="TIGR00435">
    <property type="entry name" value="cysS"/>
    <property type="match status" value="1"/>
</dbReference>
<dbReference type="InterPro" id="IPR009080">
    <property type="entry name" value="tRNAsynth_Ia_anticodon-bd"/>
</dbReference>
<comment type="caution">
    <text evidence="15">The sequence shown here is derived from an EMBL/GenBank/DDBJ whole genome shotgun (WGS) entry which is preliminary data.</text>
</comment>
<evidence type="ECO:0000256" key="8">
    <source>
        <dbReference type="ARBA" id="ARBA00022833"/>
    </source>
</evidence>
<keyword evidence="9 13" id="KW-0067">ATP-binding</keyword>
<dbReference type="SMART" id="SM00840">
    <property type="entry name" value="DALR_2"/>
    <property type="match status" value="1"/>
</dbReference>
<dbReference type="CDD" id="cd00672">
    <property type="entry name" value="CysRS_core"/>
    <property type="match status" value="1"/>
</dbReference>
<dbReference type="EC" id="6.1.1.16" evidence="13"/>
<dbReference type="PRINTS" id="PR00983">
    <property type="entry name" value="TRNASYNTHCYS"/>
</dbReference>
<dbReference type="SUPFAM" id="SSF47323">
    <property type="entry name" value="Anticodon-binding domain of a subclass of class I aminoacyl-tRNA synthetases"/>
    <property type="match status" value="1"/>
</dbReference>
<evidence type="ECO:0000256" key="10">
    <source>
        <dbReference type="ARBA" id="ARBA00022917"/>
    </source>
</evidence>
<feature type="short sequence motif" description="'HIGH' region" evidence="13">
    <location>
        <begin position="30"/>
        <end position="40"/>
    </location>
</feature>
<dbReference type="EMBL" id="MEYQ01000015">
    <property type="protein sequence ID" value="OGD39158.1"/>
    <property type="molecule type" value="Genomic_DNA"/>
</dbReference>
<evidence type="ECO:0000256" key="9">
    <source>
        <dbReference type="ARBA" id="ARBA00022840"/>
    </source>
</evidence>
<comment type="catalytic activity">
    <reaction evidence="12 13">
        <text>tRNA(Cys) + L-cysteine + ATP = L-cysteinyl-tRNA(Cys) + AMP + diphosphate</text>
        <dbReference type="Rhea" id="RHEA:17773"/>
        <dbReference type="Rhea" id="RHEA-COMP:9661"/>
        <dbReference type="Rhea" id="RHEA-COMP:9679"/>
        <dbReference type="ChEBI" id="CHEBI:30616"/>
        <dbReference type="ChEBI" id="CHEBI:33019"/>
        <dbReference type="ChEBI" id="CHEBI:35235"/>
        <dbReference type="ChEBI" id="CHEBI:78442"/>
        <dbReference type="ChEBI" id="CHEBI:78517"/>
        <dbReference type="ChEBI" id="CHEBI:456215"/>
        <dbReference type="EC" id="6.1.1.16"/>
    </reaction>
</comment>
<organism evidence="15 16">
    <name type="scientific">Candidatus Azambacteria bacterium RIFCSPLOWO2_01_FULL_37_9</name>
    <dbReference type="NCBI Taxonomy" id="1797297"/>
    <lineage>
        <taxon>Bacteria</taxon>
        <taxon>Candidatus Azamiibacteriota</taxon>
    </lineage>
</organism>
<feature type="binding site" evidence="13">
    <location>
        <position position="28"/>
    </location>
    <ligand>
        <name>Zn(2+)</name>
        <dbReference type="ChEBI" id="CHEBI:29105"/>
    </ligand>
</feature>
<feature type="short sequence motif" description="'KMSKS' region" evidence="13">
    <location>
        <begin position="271"/>
        <end position="275"/>
    </location>
</feature>
<evidence type="ECO:0000256" key="3">
    <source>
        <dbReference type="ARBA" id="ARBA00011245"/>
    </source>
</evidence>
<reference evidence="15 16" key="1">
    <citation type="journal article" date="2016" name="Nat. Commun.">
        <title>Thousands of microbial genomes shed light on interconnected biogeochemical processes in an aquifer system.</title>
        <authorList>
            <person name="Anantharaman K."/>
            <person name="Brown C.T."/>
            <person name="Hug L.A."/>
            <person name="Sharon I."/>
            <person name="Castelle C.J."/>
            <person name="Probst A.J."/>
            <person name="Thomas B.C."/>
            <person name="Singh A."/>
            <person name="Wilkins M.J."/>
            <person name="Karaoz U."/>
            <person name="Brodie E.L."/>
            <person name="Williams K.H."/>
            <person name="Hubbard S.S."/>
            <person name="Banfield J.F."/>
        </authorList>
    </citation>
    <scope>NUCLEOTIDE SEQUENCE [LARGE SCALE GENOMIC DNA]</scope>
</reference>
<dbReference type="FunFam" id="3.40.50.620:FF:000130">
    <property type="entry name" value="Cysteine--tRNA ligase"/>
    <property type="match status" value="1"/>
</dbReference>
<keyword evidence="7 13" id="KW-0547">Nucleotide-binding</keyword>
<gene>
    <name evidence="13" type="primary">cysS</name>
    <name evidence="15" type="ORF">A2907_01855</name>
</gene>
<comment type="subunit">
    <text evidence="3 13">Monomer.</text>
</comment>
<dbReference type="SUPFAM" id="SSF52374">
    <property type="entry name" value="Nucleotidylyl transferase"/>
    <property type="match status" value="1"/>
</dbReference>